<evidence type="ECO:0000313" key="1">
    <source>
        <dbReference type="EMBL" id="PBK92247.1"/>
    </source>
</evidence>
<name>A0A2H3DT23_ARMGA</name>
<dbReference type="InParanoid" id="A0A2H3DT23"/>
<reference evidence="2" key="1">
    <citation type="journal article" date="2017" name="Nat. Ecol. Evol.">
        <title>Genome expansion and lineage-specific genetic innovations in the forest pathogenic fungi Armillaria.</title>
        <authorList>
            <person name="Sipos G."/>
            <person name="Prasanna A.N."/>
            <person name="Walter M.C."/>
            <person name="O'Connor E."/>
            <person name="Balint B."/>
            <person name="Krizsan K."/>
            <person name="Kiss B."/>
            <person name="Hess J."/>
            <person name="Varga T."/>
            <person name="Slot J."/>
            <person name="Riley R."/>
            <person name="Boka B."/>
            <person name="Rigling D."/>
            <person name="Barry K."/>
            <person name="Lee J."/>
            <person name="Mihaltcheva S."/>
            <person name="LaButti K."/>
            <person name="Lipzen A."/>
            <person name="Waldron R."/>
            <person name="Moloney N.M."/>
            <person name="Sperisen C."/>
            <person name="Kredics L."/>
            <person name="Vagvoelgyi C."/>
            <person name="Patrignani A."/>
            <person name="Fitzpatrick D."/>
            <person name="Nagy I."/>
            <person name="Doyle S."/>
            <person name="Anderson J.B."/>
            <person name="Grigoriev I.V."/>
            <person name="Gueldener U."/>
            <person name="Muensterkoetter M."/>
            <person name="Nagy L.G."/>
        </authorList>
    </citation>
    <scope>NUCLEOTIDE SEQUENCE [LARGE SCALE GENOMIC DNA]</scope>
    <source>
        <strain evidence="2">Ar21-2</strain>
    </source>
</reference>
<dbReference type="AlphaFoldDB" id="A0A2H3DT23"/>
<dbReference type="EMBL" id="KZ293659">
    <property type="protein sequence ID" value="PBK92247.1"/>
    <property type="molecule type" value="Genomic_DNA"/>
</dbReference>
<organism evidence="1 2">
    <name type="scientific">Armillaria gallica</name>
    <name type="common">Bulbous honey fungus</name>
    <name type="synonym">Armillaria bulbosa</name>
    <dbReference type="NCBI Taxonomy" id="47427"/>
    <lineage>
        <taxon>Eukaryota</taxon>
        <taxon>Fungi</taxon>
        <taxon>Dikarya</taxon>
        <taxon>Basidiomycota</taxon>
        <taxon>Agaricomycotina</taxon>
        <taxon>Agaricomycetes</taxon>
        <taxon>Agaricomycetidae</taxon>
        <taxon>Agaricales</taxon>
        <taxon>Marasmiineae</taxon>
        <taxon>Physalacriaceae</taxon>
        <taxon>Armillaria</taxon>
    </lineage>
</organism>
<proteinExistence type="predicted"/>
<keyword evidence="2" id="KW-1185">Reference proteome</keyword>
<protein>
    <submittedName>
        <fullName evidence="1">Uncharacterized protein</fullName>
    </submittedName>
</protein>
<evidence type="ECO:0000313" key="2">
    <source>
        <dbReference type="Proteomes" id="UP000217790"/>
    </source>
</evidence>
<sequence>MTHADKRTTPAMCRPVLVIFGITSRSTQYYEVISRPADMNQRDVKTKETMPIPPLPLPATVLAQHCDQCTSLAQKQQGILGSGEADLETDLRRKKGRICRREKGSGKNRDERVVMRACSIRSTAVI</sequence>
<gene>
    <name evidence="1" type="ORF">ARMGADRAFT_183235</name>
</gene>
<accession>A0A2H3DT23</accession>
<dbReference type="Proteomes" id="UP000217790">
    <property type="component" value="Unassembled WGS sequence"/>
</dbReference>